<dbReference type="AlphaFoldDB" id="A0A1R3JSG2"/>
<feature type="domain" description="Retrovirus-related Pol polyprotein from transposon TNT 1-94-like beta-barrel" evidence="3">
    <location>
        <begin position="9"/>
        <end position="59"/>
    </location>
</feature>
<dbReference type="Gramene" id="OMO97681">
    <property type="protein sequence ID" value="OMO97681"/>
    <property type="gene ID" value="CCACVL1_04492"/>
</dbReference>
<protein>
    <submittedName>
        <fullName evidence="4">Reverse transcriptase, RNA-dependent DNA polymerase</fullName>
    </submittedName>
</protein>
<dbReference type="OMA" id="CENADGR"/>
<dbReference type="SUPFAM" id="SSF56672">
    <property type="entry name" value="DNA/RNA polymerases"/>
    <property type="match status" value="1"/>
</dbReference>
<keyword evidence="1" id="KW-0064">Aspartyl protease</keyword>
<comment type="caution">
    <text evidence="4">The sequence shown here is derived from an EMBL/GenBank/DDBJ whole genome shotgun (WGS) entry which is preliminary data.</text>
</comment>
<evidence type="ECO:0000313" key="5">
    <source>
        <dbReference type="Proteomes" id="UP000188268"/>
    </source>
</evidence>
<evidence type="ECO:0000259" key="3">
    <source>
        <dbReference type="Pfam" id="PF22936"/>
    </source>
</evidence>
<proteinExistence type="predicted"/>
<dbReference type="Pfam" id="PF07727">
    <property type="entry name" value="RVT_2"/>
    <property type="match status" value="1"/>
</dbReference>
<keyword evidence="4" id="KW-0548">Nucleotidyltransferase</keyword>
<dbReference type="GO" id="GO:0004190">
    <property type="term" value="F:aspartic-type endopeptidase activity"/>
    <property type="evidence" value="ECO:0007669"/>
    <property type="project" value="UniProtKB-KW"/>
</dbReference>
<evidence type="ECO:0000256" key="1">
    <source>
        <dbReference type="ARBA" id="ARBA00022750"/>
    </source>
</evidence>
<evidence type="ECO:0000313" key="4">
    <source>
        <dbReference type="EMBL" id="OMO97681.1"/>
    </source>
</evidence>
<dbReference type="InterPro" id="IPR054722">
    <property type="entry name" value="PolX-like_BBD"/>
</dbReference>
<keyword evidence="1" id="KW-0378">Hydrolase</keyword>
<gene>
    <name evidence="4" type="ORF">CCACVL1_04492</name>
</gene>
<evidence type="ECO:0000259" key="2">
    <source>
        <dbReference type="Pfam" id="PF07727"/>
    </source>
</evidence>
<dbReference type="GO" id="GO:0003964">
    <property type="term" value="F:RNA-directed DNA polymerase activity"/>
    <property type="evidence" value="ECO:0007669"/>
    <property type="project" value="UniProtKB-KW"/>
</dbReference>
<dbReference type="Proteomes" id="UP000188268">
    <property type="component" value="Unassembled WGS sequence"/>
</dbReference>
<dbReference type="PANTHER" id="PTHR11439">
    <property type="entry name" value="GAG-POL-RELATED RETROTRANSPOSON"/>
    <property type="match status" value="1"/>
</dbReference>
<name>A0A1R3JSG2_COCAP</name>
<dbReference type="InterPro" id="IPR043502">
    <property type="entry name" value="DNA/RNA_pol_sf"/>
</dbReference>
<organism evidence="4 5">
    <name type="scientific">Corchorus capsularis</name>
    <name type="common">Jute</name>
    <dbReference type="NCBI Taxonomy" id="210143"/>
    <lineage>
        <taxon>Eukaryota</taxon>
        <taxon>Viridiplantae</taxon>
        <taxon>Streptophyta</taxon>
        <taxon>Embryophyta</taxon>
        <taxon>Tracheophyta</taxon>
        <taxon>Spermatophyta</taxon>
        <taxon>Magnoliopsida</taxon>
        <taxon>eudicotyledons</taxon>
        <taxon>Gunneridae</taxon>
        <taxon>Pentapetalae</taxon>
        <taxon>rosids</taxon>
        <taxon>malvids</taxon>
        <taxon>Malvales</taxon>
        <taxon>Malvaceae</taxon>
        <taxon>Grewioideae</taxon>
        <taxon>Apeibeae</taxon>
        <taxon>Corchorus</taxon>
    </lineage>
</organism>
<dbReference type="InterPro" id="IPR013103">
    <property type="entry name" value="RVT_2"/>
</dbReference>
<sequence>MSLYTDYGGPEEILVGDGSGLKIAHTGSVTLTTAPKPLILSDVLHIPKMQRYLISVIKFCRTNDVSVHFFSYHLLVKDLSTGAPLVKGHNRNDLYELPKTTSLATAKKTFAFITKKSFIDVWHRRLRHPASRILNFMRNSFGLSFDLSNKITDYNGGEYESLSSLLASHGIKHLQTPPHTPQHNVQQVSAAKTLPVVSDDSLVSFIPCSSVPTSPVCSVVPSSSSVLTSSQGNDTLLSSLNSITTQTKPTQTLPHITQTHSMVTRSQNNIFKPKQGYIVSKHTLPELTEPSCVSQAIKKPEWREAMTAEFNSLVNNGIWTLVPPCTSQNVVGNKWVYRIKRKPDGSIDRFKARLVVNGFHQRPGLDFTDTFSPMIKPTTIRTVLCIALSSGWSLKQLDDDNAFLQGTLTDEVYMTQPPGFEDKDNPSHVCKLQKAIYGLKQAQRAWDQELSTFLLQYGFTNSTADASLFVYKSGSDLIYFLVYVVDLIVTGNNQHFVEQFLAQLSHRFSLKDLGSLNFLGVEYLSLTRPDVAYAVNKMSQYLHSPTKLHWTTLKRVLRYLKGHHGLFLRKNSPLNITAFSDADLADNLDDRTSTTVYILYLGNNPVSWKSVKQKTVARSSTEVEYRAVANTATKILWLKNLLSKLHVTSTHQPQLLCDNVGAAYLSANPVFHSRMKHLALDYHFVCQHVSLGAFKVSYVSKKEQLADGLTKSLGRQQFLFLRSKTGVTDGSTVLRGHVKESKQPLHKSSQL</sequence>
<dbReference type="EMBL" id="AWWV01007195">
    <property type="protein sequence ID" value="OMO97681.1"/>
    <property type="molecule type" value="Genomic_DNA"/>
</dbReference>
<keyword evidence="5" id="KW-1185">Reference proteome</keyword>
<accession>A0A1R3JSG2</accession>
<reference evidence="4 5" key="1">
    <citation type="submission" date="2013-09" db="EMBL/GenBank/DDBJ databases">
        <title>Corchorus capsularis genome sequencing.</title>
        <authorList>
            <person name="Alam M."/>
            <person name="Haque M.S."/>
            <person name="Islam M.S."/>
            <person name="Emdad E.M."/>
            <person name="Islam M.M."/>
            <person name="Ahmed B."/>
            <person name="Halim A."/>
            <person name="Hossen Q.M.M."/>
            <person name="Hossain M.Z."/>
            <person name="Ahmed R."/>
            <person name="Khan M.M."/>
            <person name="Islam R."/>
            <person name="Rashid M.M."/>
            <person name="Khan S.A."/>
            <person name="Rahman M.S."/>
            <person name="Alam M."/>
        </authorList>
    </citation>
    <scope>NUCLEOTIDE SEQUENCE [LARGE SCALE GENOMIC DNA]</scope>
    <source>
        <strain evidence="5">cv. CVL-1</strain>
        <tissue evidence="4">Whole seedling</tissue>
    </source>
</reference>
<dbReference type="OrthoDB" id="414945at2759"/>
<keyword evidence="4" id="KW-0808">Transferase</keyword>
<dbReference type="PANTHER" id="PTHR11439:SF450">
    <property type="entry name" value="REVERSE TRANSCRIPTASE TY1_COPIA-TYPE DOMAIN-CONTAINING PROTEIN"/>
    <property type="match status" value="1"/>
</dbReference>
<keyword evidence="1" id="KW-0645">Protease</keyword>
<feature type="domain" description="Reverse transcriptase Ty1/copia-type" evidence="2">
    <location>
        <begin position="317"/>
        <end position="524"/>
    </location>
</feature>
<dbReference type="STRING" id="210143.A0A1R3JSG2"/>
<dbReference type="CDD" id="cd09272">
    <property type="entry name" value="RNase_HI_RT_Ty1"/>
    <property type="match status" value="1"/>
</dbReference>
<dbReference type="Pfam" id="PF22936">
    <property type="entry name" value="Pol_BBD"/>
    <property type="match status" value="1"/>
</dbReference>
<keyword evidence="4" id="KW-0695">RNA-directed DNA polymerase</keyword>